<evidence type="ECO:0000313" key="1">
    <source>
        <dbReference type="EMBL" id="MDL0433178.1"/>
    </source>
</evidence>
<keyword evidence="2" id="KW-1185">Reference proteome</keyword>
<dbReference type="RefSeq" id="WP_285392975.1">
    <property type="nucleotide sequence ID" value="NZ_JASSVS010000012.1"/>
</dbReference>
<comment type="caution">
    <text evidence="1">The sequence shown here is derived from an EMBL/GenBank/DDBJ whole genome shotgun (WGS) entry which is preliminary data.</text>
</comment>
<dbReference type="EMBL" id="JASSVS010000012">
    <property type="protein sequence ID" value="MDL0433178.1"/>
    <property type="molecule type" value="Genomic_DNA"/>
</dbReference>
<organism evidence="1 2">
    <name type="scientific">Marinobacter azerbaijanicus</name>
    <dbReference type="NCBI Taxonomy" id="3050455"/>
    <lineage>
        <taxon>Bacteria</taxon>
        <taxon>Pseudomonadati</taxon>
        <taxon>Pseudomonadota</taxon>
        <taxon>Gammaproteobacteria</taxon>
        <taxon>Pseudomonadales</taxon>
        <taxon>Marinobacteraceae</taxon>
        <taxon>Marinobacter</taxon>
    </lineage>
</organism>
<accession>A0ABT7IG80</accession>
<gene>
    <name evidence="1" type="ORF">QPM17_18720</name>
</gene>
<proteinExistence type="predicted"/>
<name>A0ABT7IG80_9GAMM</name>
<dbReference type="Proteomes" id="UP001227964">
    <property type="component" value="Unassembled WGS sequence"/>
</dbReference>
<evidence type="ECO:0000313" key="2">
    <source>
        <dbReference type="Proteomes" id="UP001227964"/>
    </source>
</evidence>
<protein>
    <submittedName>
        <fullName evidence="1">Uncharacterized protein</fullName>
    </submittedName>
</protein>
<sequence length="28" mass="3003">MTVSGHWRVTFRFEDGAANVNAQPSAPG</sequence>
<reference evidence="1 2" key="1">
    <citation type="submission" date="2023-06" db="EMBL/GenBank/DDBJ databases">
        <title>Marinobacter azerbaijanicus a moderately halophilic, isolated from Urmia Lake in Azerbaijan region of Iran.</title>
        <authorList>
            <person name="Sanchez-Porro C."/>
            <person name="Aghdam E.M."/>
            <person name="Saheb S.M."/>
            <person name="Tarhriz V."/>
            <person name="Kazemi E."/>
            <person name="Ammozegar M.A."/>
            <person name="Ventosa A."/>
            <person name="Hejazi M.S."/>
        </authorList>
    </citation>
    <scope>NUCLEOTIDE SEQUENCE [LARGE SCALE GENOMIC DNA]</scope>
    <source>
        <strain evidence="1 2">TBZ242</strain>
    </source>
</reference>